<reference evidence="3 9" key="3">
    <citation type="submission" date="2023-03" db="EMBL/GenBank/DDBJ databases">
        <authorList>
            <person name="Shen W."/>
            <person name="Cai J."/>
        </authorList>
    </citation>
    <scope>NUCLEOTIDE SEQUENCE [LARGE SCALE GENOMIC DNA]</scope>
    <source>
        <strain evidence="3">P33-2</strain>
        <strain evidence="4 9">Y2</strain>
    </source>
</reference>
<dbReference type="EMBL" id="PDXQ01000001">
    <property type="protein sequence ID" value="TRZ35215.1"/>
    <property type="molecule type" value="Genomic_DNA"/>
</dbReference>
<dbReference type="EMBL" id="JARPWY010000093">
    <property type="protein sequence ID" value="MDT2516617.1"/>
    <property type="molecule type" value="Genomic_DNA"/>
</dbReference>
<evidence type="ECO:0000313" key="8">
    <source>
        <dbReference type="Proteomes" id="UP000316316"/>
    </source>
</evidence>
<evidence type="ECO:0000259" key="2">
    <source>
        <dbReference type="PROSITE" id="PS50943"/>
    </source>
</evidence>
<comment type="caution">
    <text evidence="5">The sequence shown here is derived from an EMBL/GenBank/DDBJ whole genome shotgun (WGS) entry which is preliminary data.</text>
</comment>
<keyword evidence="1" id="KW-0238">DNA-binding</keyword>
<dbReference type="GeneID" id="69569645"/>
<dbReference type="CDD" id="cd00093">
    <property type="entry name" value="HTH_XRE"/>
    <property type="match status" value="1"/>
</dbReference>
<evidence type="ECO:0000313" key="3">
    <source>
        <dbReference type="EMBL" id="MDT2401516.1"/>
    </source>
</evidence>
<evidence type="ECO:0000313" key="5">
    <source>
        <dbReference type="EMBL" id="RVU93903.1"/>
    </source>
</evidence>
<dbReference type="EMBL" id="RYZS01000001">
    <property type="protein sequence ID" value="RVU93903.1"/>
    <property type="molecule type" value="Genomic_DNA"/>
</dbReference>
<name>A0A437UJT8_ENTAV</name>
<dbReference type="InterPro" id="IPR010982">
    <property type="entry name" value="Lambda_DNA-bd_dom_sf"/>
</dbReference>
<dbReference type="PANTHER" id="PTHR46558:SF11">
    <property type="entry name" value="HTH-TYPE TRANSCRIPTIONAL REGULATOR XRE"/>
    <property type="match status" value="1"/>
</dbReference>
<organism evidence="5 7">
    <name type="scientific">Enterococcus avium</name>
    <name type="common">Streptococcus avium</name>
    <dbReference type="NCBI Taxonomy" id="33945"/>
    <lineage>
        <taxon>Bacteria</taxon>
        <taxon>Bacillati</taxon>
        <taxon>Bacillota</taxon>
        <taxon>Bacilli</taxon>
        <taxon>Lactobacillales</taxon>
        <taxon>Enterococcaceae</taxon>
        <taxon>Enterococcus</taxon>
    </lineage>
</organism>
<dbReference type="EMBL" id="JARPWH010000008">
    <property type="protein sequence ID" value="MDT2401516.1"/>
    <property type="molecule type" value="Genomic_DNA"/>
</dbReference>
<dbReference type="PANTHER" id="PTHR46558">
    <property type="entry name" value="TRACRIPTIONAL REGULATORY PROTEIN-RELATED-RELATED"/>
    <property type="match status" value="1"/>
</dbReference>
<dbReference type="PROSITE" id="PS50943">
    <property type="entry name" value="HTH_CROC1"/>
    <property type="match status" value="1"/>
</dbReference>
<reference evidence="5 7" key="2">
    <citation type="submission" date="2018-12" db="EMBL/GenBank/DDBJ databases">
        <title>A novel vanA-carrying plasmid in a clinical isolate of Enterococcus avium.</title>
        <authorList>
            <person name="Bernasconi O.J."/>
            <person name="Luzzaro F."/>
            <person name="Endimiani A."/>
        </authorList>
    </citation>
    <scope>NUCLEOTIDE SEQUENCE [LARGE SCALE GENOMIC DNA]</scope>
    <source>
        <strain evidence="5 7">LC0559/18</strain>
    </source>
</reference>
<dbReference type="InterPro" id="IPR001387">
    <property type="entry name" value="Cro/C1-type_HTH"/>
</dbReference>
<protein>
    <submittedName>
        <fullName evidence="3">Helix-turn-helix transcriptional regulator</fullName>
    </submittedName>
    <submittedName>
        <fullName evidence="5">XRE family transcriptional regulator</fullName>
    </submittedName>
</protein>
<evidence type="ECO:0000313" key="6">
    <source>
        <dbReference type="EMBL" id="TRZ35215.1"/>
    </source>
</evidence>
<dbReference type="RefSeq" id="WP_016181800.1">
    <property type="nucleotide sequence ID" value="NZ_CAAKNX010000120.1"/>
</dbReference>
<evidence type="ECO:0000313" key="7">
    <source>
        <dbReference type="Proteomes" id="UP000288388"/>
    </source>
</evidence>
<sequence>MVEIGAKIKELREAKKMSQKDLADYLNVTPQAVSKWERKKSYPDLDMLVRLSNYFQISTDELLGKSKPSFLASFFSKIKGEENMDKSIAIKKYPEGKVPKAVNVENMAGFLRITFDNDEIRYLRSHLFEGMIDLFSPSRGKGKRGPLMFGKYNSYNWIGSQFEIKESGEVVLNGTDFYSPEELWYDSKEHINEITYP</sequence>
<evidence type="ECO:0000313" key="9">
    <source>
        <dbReference type="Proteomes" id="UP001264335"/>
    </source>
</evidence>
<proteinExistence type="predicted"/>
<gene>
    <name evidence="6" type="ORF">AUF17_14460</name>
    <name evidence="5" type="ORF">EK398_02965</name>
    <name evidence="3" type="ORF">P7D43_03965</name>
    <name evidence="4" type="ORF">P7D79_20560</name>
</gene>
<evidence type="ECO:0000256" key="1">
    <source>
        <dbReference type="ARBA" id="ARBA00023125"/>
    </source>
</evidence>
<dbReference type="GO" id="GO:0003677">
    <property type="term" value="F:DNA binding"/>
    <property type="evidence" value="ECO:0007669"/>
    <property type="project" value="UniProtKB-KW"/>
</dbReference>
<dbReference type="AlphaFoldDB" id="A0A437UJT8"/>
<dbReference type="Pfam" id="PF01381">
    <property type="entry name" value="HTH_3"/>
    <property type="match status" value="1"/>
</dbReference>
<feature type="domain" description="HTH cro/C1-type" evidence="2">
    <location>
        <begin position="8"/>
        <end position="62"/>
    </location>
</feature>
<evidence type="ECO:0000313" key="4">
    <source>
        <dbReference type="EMBL" id="MDT2516617.1"/>
    </source>
</evidence>
<reference evidence="6 8" key="1">
    <citation type="submission" date="2017-10" db="EMBL/GenBank/DDBJ databases">
        <title>FDA dAtabase for Regulatory Grade micrObial Sequences (FDA-ARGOS): Supporting development and validation of Infectious Disease Dx tests.</title>
        <authorList>
            <person name="Campos J."/>
            <person name="Goldberg B."/>
            <person name="Tallon L.J."/>
            <person name="Sadzewicz L."/>
            <person name="Sengamalay N."/>
            <person name="Ott S."/>
            <person name="Godinez A."/>
            <person name="Nagaraj S."/>
            <person name="Vyas G."/>
            <person name="Aluvathingal J."/>
            <person name="Nadendla S."/>
            <person name="Geyer C."/>
            <person name="Nandy P."/>
            <person name="Hobson J."/>
            <person name="Sichtig H."/>
        </authorList>
    </citation>
    <scope>NUCLEOTIDE SEQUENCE [LARGE SCALE GENOMIC DNA]</scope>
    <source>
        <strain evidence="6 8">FDAARGOS_185</strain>
    </source>
</reference>
<dbReference type="Proteomes" id="UP000288388">
    <property type="component" value="Unassembled WGS sequence"/>
</dbReference>
<dbReference type="Gene3D" id="1.10.260.40">
    <property type="entry name" value="lambda repressor-like DNA-binding domains"/>
    <property type="match status" value="1"/>
</dbReference>
<dbReference type="SMART" id="SM00530">
    <property type="entry name" value="HTH_XRE"/>
    <property type="match status" value="1"/>
</dbReference>
<dbReference type="SUPFAM" id="SSF47413">
    <property type="entry name" value="lambda repressor-like DNA-binding domains"/>
    <property type="match status" value="1"/>
</dbReference>
<dbReference type="Proteomes" id="UP001264335">
    <property type="component" value="Unassembled WGS sequence"/>
</dbReference>
<accession>A0A437UJT8</accession>
<dbReference type="Proteomes" id="UP001260773">
    <property type="component" value="Unassembled WGS sequence"/>
</dbReference>
<dbReference type="Proteomes" id="UP000316316">
    <property type="component" value="Unassembled WGS sequence"/>
</dbReference>